<sequence>MNKKQEEEWHEAQKILIGEDLVAVAQRQLEFLAAVDRQRWLYNSPGLERAIYRYKACWLPLLAKHSENEDMKGPLVVPLDCEWIWHCHRLNPLQYKMDCERVYGRILDCKNVESSVRAGLKKQSEEIWARLYPDEPFELDYNKIAFEKAVDPNAASIGDITYDLVAAVQRQSSFYYQVSRPTTQDPRFLSEALKRYKGFLYLIKRNQEKSIQSFSVPTYDIDIIWHSHQLCPVSYCNDMMSLVGMVLQHDDQDNDRSIGSKMYDGFIETTKQFEETFGLRYWRAAAMYRGKEPTPVTTVPVAFNSVVNGGDALKSCPGVLSLHRASVIQIFLEIVDVKDAPMNELETLYVSFTKNQADMHFSGNGTLSIQSLTGIKSVAGFECEPAGEIALTLISMSNSNSQRVLGTTAIQLNDLTGSDSNLLIDKWFELKSDSNLAPIFLRVAASSTVPVQSPIVLGMVKSEDSFLSSLCGLFSPLCGKDRNANYWTDIVDDCGKVVQSIQMRHANKQKSMVPEFEVVGITAQSEKPFALAVGSGNKWFFNEICNFSGKIEMKENEDCNYLCELKGDHVIKLYLGKRMEYEAKCCKMHSEDSSFVTAVQFSNNHPYGKAIALLDMESKILKVNSEWFVLPWITLSSIIMNKLGREINTHASKKQTVTKDTGNNFNKTGRMWFQVLAGKSDNCSDYSIIDGLVCYVGCYDSLSCKSGNHIPTV</sequence>
<dbReference type="PANTHER" id="PTHR34365">
    <property type="entry name" value="ENOLASE (DUF1399)"/>
    <property type="match status" value="1"/>
</dbReference>
<evidence type="ECO:0000259" key="1">
    <source>
        <dbReference type="Pfam" id="PF25334"/>
    </source>
</evidence>
<evidence type="ECO:0000313" key="3">
    <source>
        <dbReference type="EMBL" id="KAF3339380.1"/>
    </source>
</evidence>
<evidence type="ECO:0000259" key="2">
    <source>
        <dbReference type="Pfam" id="PF25335"/>
    </source>
</evidence>
<dbReference type="Pfam" id="PF25335">
    <property type="entry name" value="GRDP_C"/>
    <property type="match status" value="1"/>
</dbReference>
<name>A0A833QZP2_9POAL</name>
<proteinExistence type="predicted"/>
<organism evidence="3 4">
    <name type="scientific">Carex littledalei</name>
    <dbReference type="NCBI Taxonomy" id="544730"/>
    <lineage>
        <taxon>Eukaryota</taxon>
        <taxon>Viridiplantae</taxon>
        <taxon>Streptophyta</taxon>
        <taxon>Embryophyta</taxon>
        <taxon>Tracheophyta</taxon>
        <taxon>Spermatophyta</taxon>
        <taxon>Magnoliopsida</taxon>
        <taxon>Liliopsida</taxon>
        <taxon>Poales</taxon>
        <taxon>Cyperaceae</taxon>
        <taxon>Cyperoideae</taxon>
        <taxon>Cariceae</taxon>
        <taxon>Carex</taxon>
        <taxon>Carex subgen. Euthyceras</taxon>
    </lineage>
</organism>
<dbReference type="PANTHER" id="PTHR34365:SF7">
    <property type="entry name" value="GLYCINE-RICH DOMAIN-CONTAINING PROTEIN 1"/>
    <property type="match status" value="1"/>
</dbReference>
<dbReference type="OrthoDB" id="2684236at2759"/>
<dbReference type="Proteomes" id="UP000623129">
    <property type="component" value="Unassembled WGS sequence"/>
</dbReference>
<keyword evidence="4" id="KW-1185">Reference proteome</keyword>
<dbReference type="InterPro" id="IPR009836">
    <property type="entry name" value="GRDP-like"/>
</dbReference>
<dbReference type="EMBL" id="SWLB01000004">
    <property type="protein sequence ID" value="KAF3339380.1"/>
    <property type="molecule type" value="Genomic_DNA"/>
</dbReference>
<dbReference type="Pfam" id="PF25334">
    <property type="entry name" value="C2_GRDP"/>
    <property type="match status" value="1"/>
</dbReference>
<feature type="domain" description="GRDP C2" evidence="1">
    <location>
        <begin position="326"/>
        <end position="449"/>
    </location>
</feature>
<comment type="caution">
    <text evidence="3">The sequence shown here is derived from an EMBL/GenBank/DDBJ whole genome shotgun (WGS) entry which is preliminary data.</text>
</comment>
<reference evidence="3" key="1">
    <citation type="submission" date="2020-01" db="EMBL/GenBank/DDBJ databases">
        <title>Genome sequence of Kobresia littledalei, the first chromosome-level genome in the family Cyperaceae.</title>
        <authorList>
            <person name="Qu G."/>
        </authorList>
    </citation>
    <scope>NUCLEOTIDE SEQUENCE</scope>
    <source>
        <strain evidence="3">C.B.Clarke</strain>
        <tissue evidence="3">Leaf</tissue>
    </source>
</reference>
<dbReference type="AlphaFoldDB" id="A0A833QZP2"/>
<accession>A0A833QZP2</accession>
<dbReference type="InterPro" id="IPR057518">
    <property type="entry name" value="GRDP_C"/>
</dbReference>
<evidence type="ECO:0000313" key="4">
    <source>
        <dbReference type="Proteomes" id="UP000623129"/>
    </source>
</evidence>
<dbReference type="Pfam" id="PF07173">
    <property type="entry name" value="GRDP-like"/>
    <property type="match status" value="1"/>
</dbReference>
<feature type="domain" description="GRPD C-terminal" evidence="2">
    <location>
        <begin position="490"/>
        <end position="623"/>
    </location>
</feature>
<gene>
    <name evidence="3" type="ORF">FCM35_KLT16851</name>
</gene>
<dbReference type="InterPro" id="IPR057458">
    <property type="entry name" value="GRDP_C2"/>
</dbReference>
<protein>
    <submittedName>
        <fullName evidence="3">Glycine-rich domain-containing protein 2</fullName>
    </submittedName>
</protein>